<reference evidence="2" key="1">
    <citation type="journal article" date="2024" name="Proc. Natl. Acad. Sci. U.S.A.">
        <title>Extraordinary preservation of gene collinearity over three hundred million years revealed in homosporous lycophytes.</title>
        <authorList>
            <person name="Li C."/>
            <person name="Wickell D."/>
            <person name="Kuo L.Y."/>
            <person name="Chen X."/>
            <person name="Nie B."/>
            <person name="Liao X."/>
            <person name="Peng D."/>
            <person name="Ji J."/>
            <person name="Jenkins J."/>
            <person name="Williams M."/>
            <person name="Shu S."/>
            <person name="Plott C."/>
            <person name="Barry K."/>
            <person name="Rajasekar S."/>
            <person name="Grimwood J."/>
            <person name="Han X."/>
            <person name="Sun S."/>
            <person name="Hou Z."/>
            <person name="He W."/>
            <person name="Dai G."/>
            <person name="Sun C."/>
            <person name="Schmutz J."/>
            <person name="Leebens-Mack J.H."/>
            <person name="Li F.W."/>
            <person name="Wang L."/>
        </authorList>
    </citation>
    <scope>NUCLEOTIDE SEQUENCE [LARGE SCALE GENOMIC DNA]</scope>
    <source>
        <strain evidence="2">cv. PW_Plant_1</strain>
    </source>
</reference>
<keyword evidence="2" id="KW-1185">Reference proteome</keyword>
<sequence length="543" mass="58278">MKISEQLVRSVLPSDLGTKIPWRPWLQLAYFLLLISFVLGDCTDFQSVDQWLNHGGNLQNQRFAQYENKINVKSVSRLRIKWTSFIGASVSATASISDGNLYFPDWDGHLYALAEQTGAVVWKKNLTQLTGSAIAVKSRNTPAVAGELLLLGLLNPATILAVRRLDGSLVWSTQLDKHPNAIITMSGTVYNGSFYVGVSSDEEFANPSICCTFQGSFQKLDTATGKILWRTIMLPDNFGIRGRYAGAAVWGSSPAIDVGRNLVYIATGNNYQVPPDVEQCENNQGNLTMPVVPDPCLAPDDHSESVVALDLDSGIVKWSTHLGGYDAFTATCLQQPANPNCPTKLGPDYDFAECPMLITVASTSGSRDIAVAAQKSGVVWALDRDTGSIVWSTVAGPGGVGGGAMWGAATDGKIVYTNEANSLQMNFTLLPSTNIINTSAWVAMEASTGRILWSTAGPDNVIPVDGPVTIANGVLLVGSFDQKFAGKLYALDSRTGQIMWNATTEAPVLGGFSVSNGCAFIGNGYYTPNYATGGRRFYAFCVQ</sequence>
<evidence type="ECO:0000313" key="1">
    <source>
        <dbReference type="EMBL" id="KAJ7524116.1"/>
    </source>
</evidence>
<dbReference type="EMBL" id="CM055109">
    <property type="protein sequence ID" value="KAJ7524116.1"/>
    <property type="molecule type" value="Genomic_DNA"/>
</dbReference>
<gene>
    <name evidence="1" type="ORF">O6H91_18G078600</name>
</gene>
<organism evidence="1 2">
    <name type="scientific">Diphasiastrum complanatum</name>
    <name type="common">Issler's clubmoss</name>
    <name type="synonym">Lycopodium complanatum</name>
    <dbReference type="NCBI Taxonomy" id="34168"/>
    <lineage>
        <taxon>Eukaryota</taxon>
        <taxon>Viridiplantae</taxon>
        <taxon>Streptophyta</taxon>
        <taxon>Embryophyta</taxon>
        <taxon>Tracheophyta</taxon>
        <taxon>Lycopodiopsida</taxon>
        <taxon>Lycopodiales</taxon>
        <taxon>Lycopodiaceae</taxon>
        <taxon>Lycopodioideae</taxon>
        <taxon>Diphasiastrum</taxon>
    </lineage>
</organism>
<name>A0ACC2B2Y8_DIPCM</name>
<proteinExistence type="predicted"/>
<comment type="caution">
    <text evidence="1">The sequence shown here is derived from an EMBL/GenBank/DDBJ whole genome shotgun (WGS) entry which is preliminary data.</text>
</comment>
<evidence type="ECO:0000313" key="2">
    <source>
        <dbReference type="Proteomes" id="UP001162992"/>
    </source>
</evidence>
<dbReference type="Proteomes" id="UP001162992">
    <property type="component" value="Chromosome 18"/>
</dbReference>
<accession>A0ACC2B2Y8</accession>
<protein>
    <submittedName>
        <fullName evidence="1">Uncharacterized protein</fullName>
    </submittedName>
</protein>